<dbReference type="AlphaFoldDB" id="A0A645E7U1"/>
<dbReference type="EMBL" id="VSSQ01043593">
    <property type="protein sequence ID" value="MPM97298.1"/>
    <property type="molecule type" value="Genomic_DNA"/>
</dbReference>
<comment type="caution">
    <text evidence="2">The sequence shown here is derived from an EMBL/GenBank/DDBJ whole genome shotgun (WGS) entry which is preliminary data.</text>
</comment>
<evidence type="ECO:0000313" key="2">
    <source>
        <dbReference type="EMBL" id="MPM97298.1"/>
    </source>
</evidence>
<sequence length="185" mass="19357">MQQALSAADLALPGTPPTLAELMGNYTMDPAVALQVLGILAAQLGNLPAETPAPAATEPPAPAPTAEPAPEPTPAPAPQQQALPEGGIPSNISGLYNCTITGPEEPLFVVFTISDNGDGTVTMRNAGEDEEDAEDTVLSYRADTGEVFYGEEFYLQFYLSDGIIYASGFFILDSNSYTLSLVRTG</sequence>
<evidence type="ECO:0000256" key="1">
    <source>
        <dbReference type="SAM" id="MobiDB-lite"/>
    </source>
</evidence>
<gene>
    <name evidence="2" type="ORF">SDC9_144471</name>
</gene>
<feature type="compositionally biased region" description="Pro residues" evidence="1">
    <location>
        <begin position="57"/>
        <end position="77"/>
    </location>
</feature>
<name>A0A645E7U1_9ZZZZ</name>
<feature type="region of interest" description="Disordered" evidence="1">
    <location>
        <begin position="50"/>
        <end position="88"/>
    </location>
</feature>
<reference evidence="2" key="1">
    <citation type="submission" date="2019-08" db="EMBL/GenBank/DDBJ databases">
        <authorList>
            <person name="Kucharzyk K."/>
            <person name="Murdoch R.W."/>
            <person name="Higgins S."/>
            <person name="Loffler F."/>
        </authorList>
    </citation>
    <scope>NUCLEOTIDE SEQUENCE</scope>
</reference>
<organism evidence="2">
    <name type="scientific">bioreactor metagenome</name>
    <dbReference type="NCBI Taxonomy" id="1076179"/>
    <lineage>
        <taxon>unclassified sequences</taxon>
        <taxon>metagenomes</taxon>
        <taxon>ecological metagenomes</taxon>
    </lineage>
</organism>
<protein>
    <submittedName>
        <fullName evidence="2">Uncharacterized protein</fullName>
    </submittedName>
</protein>
<proteinExistence type="predicted"/>
<accession>A0A645E7U1</accession>